<gene>
    <name evidence="2" type="ORF">CPX_001782</name>
</gene>
<sequence>MAVRKKDARAQPMIAKRNTFYKTSFIIIFLIASVLVYVDKVLYLYQINAFLNLTPLSFGEQTKLTVYCALYAALYFFTAQSNFLVILFLILSLTKFRHHKAYSLFAFIVLVDMLLTGLVWWLIAAPYSEWNLLITNPLHTSCFEHTYFPLLYVLFYFLNQDIVCFKFKQSLMALFHPLFYLFYSLFLGFVSDQKWYSYPYNFMNPHEKCALNDSLLKFLGGHHYKEAQGFLGVCLNNLFLLGILLSAIPLLLKIKKYCCPLQKKDPFKSKKNNYEWEFDIINKKTEKPVKITLFMCHCPVQNHFKCKNCNKMFELQKPKREVCSTCHDKKIKQLNNQKSQQF</sequence>
<protein>
    <submittedName>
        <fullName evidence="2">Uncharacterized protein</fullName>
    </submittedName>
</protein>
<dbReference type="Proteomes" id="UP000037386">
    <property type="component" value="Unassembled WGS sequence"/>
</dbReference>
<keyword evidence="1" id="KW-1133">Transmembrane helix</keyword>
<dbReference type="PATRIC" id="fig|479893.3.peg.604"/>
<accession>A0A0M1MZV7</accession>
<feature type="transmembrane region" description="Helical" evidence="1">
    <location>
        <begin position="143"/>
        <end position="159"/>
    </location>
</feature>
<feature type="transmembrane region" description="Helical" evidence="1">
    <location>
        <begin position="229"/>
        <end position="252"/>
    </location>
</feature>
<name>A0A0M1MZV7_9MOLU</name>
<dbReference type="EMBL" id="LHCF01000027">
    <property type="protein sequence ID" value="KOR75254.1"/>
    <property type="molecule type" value="Genomic_DNA"/>
</dbReference>
<organism evidence="2 3">
    <name type="scientific">Candidatus Phytoplasma pruni</name>
    <dbReference type="NCBI Taxonomy" id="479893"/>
    <lineage>
        <taxon>Bacteria</taxon>
        <taxon>Bacillati</taxon>
        <taxon>Mycoplasmatota</taxon>
        <taxon>Mollicutes</taxon>
        <taxon>Acholeplasmatales</taxon>
        <taxon>Acholeplasmataceae</taxon>
        <taxon>Candidatus Phytoplasma</taxon>
        <taxon>16SrIII (X-disease group)</taxon>
    </lineage>
</organism>
<feature type="transmembrane region" description="Helical" evidence="1">
    <location>
        <begin position="64"/>
        <end position="90"/>
    </location>
</feature>
<keyword evidence="1" id="KW-0472">Membrane</keyword>
<reference evidence="3" key="1">
    <citation type="submission" date="2015-05" db="EMBL/GenBank/DDBJ databases">
        <title>Draft genome sequence of 'Candidatus Phytoplasma Pruni' strain CX, a plant pathogenic bacterium.</title>
        <authorList>
            <person name="Lee I.-M."/>
            <person name="Bottner-Parker K.D."/>
            <person name="Shao J."/>
            <person name="Gundersen-Rindal D.E."/>
            <person name="Zhao Y."/>
            <person name="Davis R.E."/>
        </authorList>
    </citation>
    <scope>NUCLEOTIDE SEQUENCE [LARGE SCALE GENOMIC DNA]</scope>
    <source>
        <strain evidence="3">CX</strain>
    </source>
</reference>
<dbReference type="AlphaFoldDB" id="A0A0M1MZV7"/>
<feature type="transmembrane region" description="Helical" evidence="1">
    <location>
        <begin position="171"/>
        <end position="190"/>
    </location>
</feature>
<evidence type="ECO:0000313" key="3">
    <source>
        <dbReference type="Proteomes" id="UP000037386"/>
    </source>
</evidence>
<feature type="transmembrane region" description="Helical" evidence="1">
    <location>
        <begin position="102"/>
        <end position="123"/>
    </location>
</feature>
<proteinExistence type="predicted"/>
<evidence type="ECO:0000313" key="2">
    <source>
        <dbReference type="EMBL" id="KOR75254.1"/>
    </source>
</evidence>
<comment type="caution">
    <text evidence="2">The sequence shown here is derived from an EMBL/GenBank/DDBJ whole genome shotgun (WGS) entry which is preliminary data.</text>
</comment>
<dbReference type="STRING" id="479893.CPX_001782"/>
<feature type="transmembrane region" description="Helical" evidence="1">
    <location>
        <begin position="20"/>
        <end position="38"/>
    </location>
</feature>
<evidence type="ECO:0000256" key="1">
    <source>
        <dbReference type="SAM" id="Phobius"/>
    </source>
</evidence>
<keyword evidence="1" id="KW-0812">Transmembrane</keyword>
<dbReference type="RefSeq" id="WP_235443266.1">
    <property type="nucleotide sequence ID" value="NZ_LHCF01000027.1"/>
</dbReference>